<evidence type="ECO:0000256" key="3">
    <source>
        <dbReference type="PROSITE-ProRule" id="PRU00221"/>
    </source>
</evidence>
<name>A0A1I8EL63_WUCBA</name>
<dbReference type="PANTHER" id="PTHR44090">
    <property type="entry name" value="WD REPEAT-CONTAINING PROTEIN 61"/>
    <property type="match status" value="1"/>
</dbReference>
<dbReference type="STRING" id="6293.A0A1I8EL63"/>
<dbReference type="SUPFAM" id="SSF50978">
    <property type="entry name" value="WD40 repeat-like"/>
    <property type="match status" value="1"/>
</dbReference>
<sequence length="441" mass="48893">MRRDSPLHPHAKENKHIQAFDRWRTNQNAVKNGSGTVNFKRVKTSMTILSEETPSREGCFVTLKKIPKVHGRAVIGVSYIQDPYSLEDYLITCAHDSLKVWHVDKTDPGSLTEKQEIKGWRSGAQDFDVTPDGAMIAVVGIDSLLHVFNLSLSDFTYNGDIFNMGFMEQWYVRISPCRTRYLTVSFSGFLSRLSLKGAADDNLSFPGARQVSSLSYSPDNKMIAVANNEGIVTILNAPKLEIRFFFEAHAIKVRATCFSPSSDSLLTGSDDKIVKLYTIRIDKAQLIKSFCGHRSCITAVRYNPRDPQMFVSSSNDGSVILWSTTQDCALHVFQGAHEGVVKGLSFSVDGTHIASVGEDRAICLHRLGNQKSIAELAESGWSTTQELQNDGSQQKDYNATVVSGNSILTASQNRKNGEEEDEILVRARRDLEGISDEASPE</sequence>
<evidence type="ECO:0000313" key="4">
    <source>
        <dbReference type="WBParaSite" id="maker-PairedContig_2680-snap-gene-2.25-mRNA-1"/>
    </source>
</evidence>
<evidence type="ECO:0000256" key="2">
    <source>
        <dbReference type="ARBA" id="ARBA00022737"/>
    </source>
</evidence>
<keyword evidence="1 3" id="KW-0853">WD repeat</keyword>
<dbReference type="PROSITE" id="PS50294">
    <property type="entry name" value="WD_REPEATS_REGION"/>
    <property type="match status" value="1"/>
</dbReference>
<dbReference type="GO" id="GO:0016593">
    <property type="term" value="C:Cdc73/Paf1 complex"/>
    <property type="evidence" value="ECO:0007669"/>
    <property type="project" value="TreeGrafter"/>
</dbReference>
<dbReference type="WBParaSite" id="maker-PairedContig_4250-snap-gene-2.20-mRNA-1">
    <property type="protein sequence ID" value="maker-PairedContig_4250-snap-gene-2.20-mRNA-1"/>
    <property type="gene ID" value="maker-PairedContig_4250-snap-gene-2.20"/>
</dbReference>
<accession>A0A1I8EL63</accession>
<dbReference type="Gene3D" id="2.130.10.10">
    <property type="entry name" value="YVTN repeat-like/Quinoprotein amine dehydrogenase"/>
    <property type="match status" value="2"/>
</dbReference>
<protein>
    <submittedName>
        <fullName evidence="4 5">WD_REPEATS_REGION domain-containing protein</fullName>
    </submittedName>
</protein>
<feature type="repeat" description="WD" evidence="3">
    <location>
        <begin position="246"/>
        <end position="280"/>
    </location>
</feature>
<proteinExistence type="predicted"/>
<dbReference type="Pfam" id="PF00400">
    <property type="entry name" value="WD40"/>
    <property type="match status" value="3"/>
</dbReference>
<dbReference type="InterPro" id="IPR001680">
    <property type="entry name" value="WD40_rpt"/>
</dbReference>
<dbReference type="PANTHER" id="PTHR44090:SF1">
    <property type="entry name" value="SUPERKILLER COMPLEX PROTEIN 8"/>
    <property type="match status" value="1"/>
</dbReference>
<feature type="repeat" description="WD" evidence="3">
    <location>
        <begin position="290"/>
        <end position="332"/>
    </location>
</feature>
<keyword evidence="2" id="KW-0677">Repeat</keyword>
<dbReference type="InterPro" id="IPR051510">
    <property type="entry name" value="SKI8"/>
</dbReference>
<dbReference type="InterPro" id="IPR015943">
    <property type="entry name" value="WD40/YVTN_repeat-like_dom_sf"/>
</dbReference>
<dbReference type="WBParaSite" id="maker-PairedContig_2680-snap-gene-2.25-mRNA-1">
    <property type="protein sequence ID" value="maker-PairedContig_2680-snap-gene-2.25-mRNA-1"/>
    <property type="gene ID" value="maker-PairedContig_2680-snap-gene-2.25"/>
</dbReference>
<organism evidence="4">
    <name type="scientific">Wuchereria bancrofti</name>
    <dbReference type="NCBI Taxonomy" id="6293"/>
    <lineage>
        <taxon>Eukaryota</taxon>
        <taxon>Metazoa</taxon>
        <taxon>Ecdysozoa</taxon>
        <taxon>Nematoda</taxon>
        <taxon>Chromadorea</taxon>
        <taxon>Rhabditida</taxon>
        <taxon>Spirurina</taxon>
        <taxon>Spiruromorpha</taxon>
        <taxon>Filarioidea</taxon>
        <taxon>Onchocercidae</taxon>
        <taxon>Wuchereria</taxon>
    </lineage>
</organism>
<dbReference type="AlphaFoldDB" id="A0A1I8EL63"/>
<dbReference type="PROSITE" id="PS50082">
    <property type="entry name" value="WD_REPEATS_2"/>
    <property type="match status" value="2"/>
</dbReference>
<reference evidence="4 5" key="1">
    <citation type="submission" date="2016-11" db="UniProtKB">
        <authorList>
            <consortium name="WormBaseParasite"/>
        </authorList>
    </citation>
    <scope>IDENTIFICATION</scope>
    <source>
        <strain evidence="4 5">pt0022</strain>
    </source>
</reference>
<evidence type="ECO:0000256" key="1">
    <source>
        <dbReference type="ARBA" id="ARBA00022574"/>
    </source>
</evidence>
<dbReference type="SMART" id="SM00320">
    <property type="entry name" value="WD40"/>
    <property type="match status" value="6"/>
</dbReference>
<dbReference type="InterPro" id="IPR036322">
    <property type="entry name" value="WD40_repeat_dom_sf"/>
</dbReference>
<evidence type="ECO:0000313" key="5">
    <source>
        <dbReference type="WBParaSite" id="maker-PairedContig_4250-snap-gene-2.20-mRNA-1"/>
    </source>
</evidence>